<dbReference type="InterPro" id="IPR050177">
    <property type="entry name" value="Lipid_A_modif_metabolic_enz"/>
</dbReference>
<dbReference type="EMBL" id="MGKO01000006">
    <property type="protein sequence ID" value="OGN27841.1"/>
    <property type="molecule type" value="Genomic_DNA"/>
</dbReference>
<dbReference type="Proteomes" id="UP000178444">
    <property type="component" value="Unassembled WGS sequence"/>
</dbReference>
<evidence type="ECO:0000313" key="2">
    <source>
        <dbReference type="EMBL" id="OGN27841.1"/>
    </source>
</evidence>
<dbReference type="Pfam" id="PF01370">
    <property type="entry name" value="Epimerase"/>
    <property type="match status" value="1"/>
</dbReference>
<dbReference type="Gene3D" id="3.40.50.720">
    <property type="entry name" value="NAD(P)-binding Rossmann-like Domain"/>
    <property type="match status" value="1"/>
</dbReference>
<protein>
    <recommendedName>
        <fullName evidence="1">NAD-dependent epimerase/dehydratase domain-containing protein</fullName>
    </recommendedName>
</protein>
<dbReference type="InterPro" id="IPR001509">
    <property type="entry name" value="Epimerase_deHydtase"/>
</dbReference>
<evidence type="ECO:0000313" key="3">
    <source>
        <dbReference type="Proteomes" id="UP000178444"/>
    </source>
</evidence>
<gene>
    <name evidence="2" type="ORF">A2941_00635</name>
</gene>
<accession>A0A1F8GRB3</accession>
<dbReference type="SUPFAM" id="SSF51735">
    <property type="entry name" value="NAD(P)-binding Rossmann-fold domains"/>
    <property type="match status" value="1"/>
</dbReference>
<dbReference type="CDD" id="cd08946">
    <property type="entry name" value="SDR_e"/>
    <property type="match status" value="1"/>
</dbReference>
<name>A0A1F8GRB3_9BACT</name>
<dbReference type="PANTHER" id="PTHR43245">
    <property type="entry name" value="BIFUNCTIONAL POLYMYXIN RESISTANCE PROTEIN ARNA"/>
    <property type="match status" value="1"/>
</dbReference>
<sequence>MQILITGSKGFIGRHLVRHLTGHQITELAKRLEDDIEQYFKNQEVVIHLAAKRSKHTSEEIYEVNVRGTERVAQLCLKYGCKFINISSTDIHNDSPYGRSKAQAEKLVEKYVGEGLKAITIRPCGITRRKYLPWLIDIDWYPVENLARDIAKLAEDPFDHYRVIEMKGRGNWGRPMKKKLQWLIKKLKS</sequence>
<comment type="caution">
    <text evidence="2">The sequence shown here is derived from an EMBL/GenBank/DDBJ whole genome shotgun (WGS) entry which is preliminary data.</text>
</comment>
<dbReference type="AlphaFoldDB" id="A0A1F8GRB3"/>
<reference evidence="2 3" key="1">
    <citation type="journal article" date="2016" name="Nat. Commun.">
        <title>Thousands of microbial genomes shed light on interconnected biogeochemical processes in an aquifer system.</title>
        <authorList>
            <person name="Anantharaman K."/>
            <person name="Brown C.T."/>
            <person name="Hug L.A."/>
            <person name="Sharon I."/>
            <person name="Castelle C.J."/>
            <person name="Probst A.J."/>
            <person name="Thomas B.C."/>
            <person name="Singh A."/>
            <person name="Wilkins M.J."/>
            <person name="Karaoz U."/>
            <person name="Brodie E.L."/>
            <person name="Williams K.H."/>
            <person name="Hubbard S.S."/>
            <person name="Banfield J.F."/>
        </authorList>
    </citation>
    <scope>NUCLEOTIDE SEQUENCE [LARGE SCALE GENOMIC DNA]</scope>
</reference>
<evidence type="ECO:0000259" key="1">
    <source>
        <dbReference type="Pfam" id="PF01370"/>
    </source>
</evidence>
<proteinExistence type="predicted"/>
<organism evidence="2 3">
    <name type="scientific">Candidatus Yanofskybacteria bacterium RIFCSPLOWO2_01_FULL_49_17</name>
    <dbReference type="NCBI Taxonomy" id="1802700"/>
    <lineage>
        <taxon>Bacteria</taxon>
        <taxon>Candidatus Yanofskyibacteriota</taxon>
    </lineage>
</organism>
<dbReference type="InterPro" id="IPR036291">
    <property type="entry name" value="NAD(P)-bd_dom_sf"/>
</dbReference>
<feature type="domain" description="NAD-dependent epimerase/dehydratase" evidence="1">
    <location>
        <begin position="3"/>
        <end position="124"/>
    </location>
</feature>